<name>A0A0M2NB68_9FIRM</name>
<dbReference type="EMBL" id="LAYJ01000123">
    <property type="protein sequence ID" value="KKI49749.1"/>
    <property type="molecule type" value="Genomic_DNA"/>
</dbReference>
<evidence type="ECO:0000313" key="1">
    <source>
        <dbReference type="EMBL" id="KKI49749.1"/>
    </source>
</evidence>
<protein>
    <submittedName>
        <fullName evidence="1">Uncharacterized protein</fullName>
    </submittedName>
</protein>
<proteinExistence type="predicted"/>
<dbReference type="Proteomes" id="UP000034076">
    <property type="component" value="Unassembled WGS sequence"/>
</dbReference>
<sequence>MIFKADRVLPALGRLIGLQNSGPGKCQEKGAICSYNVHADGVVF</sequence>
<dbReference type="AlphaFoldDB" id="A0A0M2NB68"/>
<organism evidence="1 2">
    <name type="scientific">Christensenella hongkongensis</name>
    <dbReference type="NCBI Taxonomy" id="270498"/>
    <lineage>
        <taxon>Bacteria</taxon>
        <taxon>Bacillati</taxon>
        <taxon>Bacillota</taxon>
        <taxon>Clostridia</taxon>
        <taxon>Christensenellales</taxon>
        <taxon>Christensenellaceae</taxon>
        <taxon>Christensenella</taxon>
    </lineage>
</organism>
<keyword evidence="2" id="KW-1185">Reference proteome</keyword>
<comment type="caution">
    <text evidence="1">The sequence shown here is derived from an EMBL/GenBank/DDBJ whole genome shotgun (WGS) entry which is preliminary data.</text>
</comment>
<reference evidence="1 2" key="1">
    <citation type="submission" date="2015-04" db="EMBL/GenBank/DDBJ databases">
        <title>Draft genome sequence of bacteremic isolate Catabacter hongkongensis type strain HKU16T.</title>
        <authorList>
            <person name="Lau S.K."/>
            <person name="Teng J.L."/>
            <person name="Huang Y."/>
            <person name="Curreem S.O."/>
            <person name="Tsui S.K."/>
            <person name="Woo P.C."/>
        </authorList>
    </citation>
    <scope>NUCLEOTIDE SEQUENCE [LARGE SCALE GENOMIC DNA]</scope>
    <source>
        <strain evidence="1 2">HKU16</strain>
    </source>
</reference>
<evidence type="ECO:0000313" key="2">
    <source>
        <dbReference type="Proteomes" id="UP000034076"/>
    </source>
</evidence>
<gene>
    <name evidence="1" type="ORF">CHK_2769</name>
</gene>
<dbReference type="STRING" id="270498.CHK_2769"/>
<accession>A0A0M2NB68</accession>